<evidence type="ECO:0000256" key="10">
    <source>
        <dbReference type="RuleBase" id="RU351113"/>
    </source>
</evidence>
<feature type="transmembrane region" description="Helical" evidence="10">
    <location>
        <begin position="297"/>
        <end position="319"/>
    </location>
</feature>
<organism evidence="11 12">
    <name type="scientific">Ooceraea biroi</name>
    <name type="common">Clonal raider ant</name>
    <name type="synonym">Cerapachys biroi</name>
    <dbReference type="NCBI Taxonomy" id="2015173"/>
    <lineage>
        <taxon>Eukaryota</taxon>
        <taxon>Metazoa</taxon>
        <taxon>Ecdysozoa</taxon>
        <taxon>Arthropoda</taxon>
        <taxon>Hexapoda</taxon>
        <taxon>Insecta</taxon>
        <taxon>Pterygota</taxon>
        <taxon>Neoptera</taxon>
        <taxon>Endopterygota</taxon>
        <taxon>Hymenoptera</taxon>
        <taxon>Apocrita</taxon>
        <taxon>Aculeata</taxon>
        <taxon>Formicoidea</taxon>
        <taxon>Formicidae</taxon>
        <taxon>Dorylinae</taxon>
        <taxon>Ooceraea</taxon>
    </lineage>
</organism>
<feature type="transmembrane region" description="Helical" evidence="10">
    <location>
        <begin position="115"/>
        <end position="140"/>
    </location>
</feature>
<feature type="transmembrane region" description="Helical" evidence="10">
    <location>
        <begin position="175"/>
        <end position="203"/>
    </location>
</feature>
<evidence type="ECO:0000256" key="6">
    <source>
        <dbReference type="ARBA" id="ARBA00022989"/>
    </source>
</evidence>
<feature type="transmembrane region" description="Helical" evidence="10">
    <location>
        <begin position="28"/>
        <end position="46"/>
    </location>
</feature>
<keyword evidence="3 10" id="KW-0716">Sensory transduction</keyword>
<evidence type="ECO:0000256" key="8">
    <source>
        <dbReference type="ARBA" id="ARBA00023170"/>
    </source>
</evidence>
<evidence type="ECO:0000313" key="11">
    <source>
        <dbReference type="EMBL" id="EZA52014.1"/>
    </source>
</evidence>
<dbReference type="OrthoDB" id="7550312at2759"/>
<keyword evidence="2" id="KW-1003">Cell membrane</keyword>
<comment type="similarity">
    <text evidence="10">Belongs to the insect chemoreceptor superfamily. Heteromeric odorant receptor channel (TC 1.A.69) family.</text>
</comment>
<keyword evidence="4 10" id="KW-0812">Transmembrane</keyword>
<keyword evidence="5 10" id="KW-0552">Olfaction</keyword>
<evidence type="ECO:0000256" key="7">
    <source>
        <dbReference type="ARBA" id="ARBA00023136"/>
    </source>
</evidence>
<feature type="transmembrane region" description="Helical" evidence="10">
    <location>
        <begin position="265"/>
        <end position="285"/>
    </location>
</feature>
<keyword evidence="12" id="KW-1185">Reference proteome</keyword>
<name>A0A026WAF4_OOCBI</name>
<dbReference type="GO" id="GO:0007165">
    <property type="term" value="P:signal transduction"/>
    <property type="evidence" value="ECO:0007669"/>
    <property type="project" value="UniProtKB-KW"/>
</dbReference>
<dbReference type="GO" id="GO:0004984">
    <property type="term" value="F:olfactory receptor activity"/>
    <property type="evidence" value="ECO:0007669"/>
    <property type="project" value="InterPro"/>
</dbReference>
<dbReference type="Proteomes" id="UP000053097">
    <property type="component" value="Unassembled WGS sequence"/>
</dbReference>
<keyword evidence="6 10" id="KW-1133">Transmembrane helix</keyword>
<evidence type="ECO:0000256" key="5">
    <source>
        <dbReference type="ARBA" id="ARBA00022725"/>
    </source>
</evidence>
<comment type="subcellular location">
    <subcellularLocation>
        <location evidence="1 10">Cell membrane</location>
        <topology evidence="1 10">Multi-pass membrane protein</topology>
    </subcellularLocation>
</comment>
<comment type="caution">
    <text evidence="10">Lacks conserved residue(s) required for the propagation of feature annotation.</text>
</comment>
<proteinExistence type="inferred from homology"/>
<evidence type="ECO:0000256" key="2">
    <source>
        <dbReference type="ARBA" id="ARBA00022475"/>
    </source>
</evidence>
<dbReference type="InterPro" id="IPR004117">
    <property type="entry name" value="7tm6_olfct_rcpt"/>
</dbReference>
<feature type="transmembrane region" description="Helical" evidence="10">
    <location>
        <begin position="361"/>
        <end position="387"/>
    </location>
</feature>
<keyword evidence="9 10" id="KW-0807">Transducer</keyword>
<dbReference type="PANTHER" id="PTHR21137">
    <property type="entry name" value="ODORANT RECEPTOR"/>
    <property type="match status" value="1"/>
</dbReference>
<evidence type="ECO:0000313" key="12">
    <source>
        <dbReference type="Proteomes" id="UP000053097"/>
    </source>
</evidence>
<dbReference type="AlphaFoldDB" id="A0A026WAF4"/>
<evidence type="ECO:0000256" key="4">
    <source>
        <dbReference type="ARBA" id="ARBA00022692"/>
    </source>
</evidence>
<keyword evidence="8 10" id="KW-0675">Receptor</keyword>
<evidence type="ECO:0000256" key="9">
    <source>
        <dbReference type="ARBA" id="ARBA00023224"/>
    </source>
</evidence>
<dbReference type="PANTHER" id="PTHR21137:SF35">
    <property type="entry name" value="ODORANT RECEPTOR 19A-RELATED"/>
    <property type="match status" value="1"/>
</dbReference>
<dbReference type="EMBL" id="KK107357">
    <property type="protein sequence ID" value="EZA52014.1"/>
    <property type="molecule type" value="Genomic_DNA"/>
</dbReference>
<accession>A0A026WAF4</accession>
<reference evidence="11 12" key="1">
    <citation type="journal article" date="2014" name="Curr. Biol.">
        <title>The genome of the clonal raider ant Cerapachys biroi.</title>
        <authorList>
            <person name="Oxley P.R."/>
            <person name="Ji L."/>
            <person name="Fetter-Pruneda I."/>
            <person name="McKenzie S.K."/>
            <person name="Li C."/>
            <person name="Hu H."/>
            <person name="Zhang G."/>
            <person name="Kronauer D.J."/>
        </authorList>
    </citation>
    <scope>NUCLEOTIDE SEQUENCE [LARGE SCALE GENOMIC DNA]</scope>
</reference>
<evidence type="ECO:0000256" key="3">
    <source>
        <dbReference type="ARBA" id="ARBA00022606"/>
    </source>
</evidence>
<gene>
    <name evidence="11" type="ORF">X777_09297</name>
</gene>
<dbReference type="GO" id="GO:0005549">
    <property type="term" value="F:odorant binding"/>
    <property type="evidence" value="ECO:0007669"/>
    <property type="project" value="InterPro"/>
</dbReference>
<protein>
    <recommendedName>
        <fullName evidence="10">Odorant receptor</fullName>
    </recommendedName>
</protein>
<evidence type="ECO:0000256" key="1">
    <source>
        <dbReference type="ARBA" id="ARBA00004651"/>
    </source>
</evidence>
<dbReference type="GO" id="GO:0005886">
    <property type="term" value="C:plasma membrane"/>
    <property type="evidence" value="ECO:0007669"/>
    <property type="project" value="UniProtKB-SubCell"/>
</dbReference>
<keyword evidence="7 10" id="KW-0472">Membrane</keyword>
<sequence length="393" mass="46175">MVFVGERCYKIHRIMFMIMGFWPYQKPFIWRMQAVFFFSAYCCIIFSKFTAFLTTTCNTDCILKRFSYISIDCVYAMNYYSFYFNSESIKQMLEHIQLDWKMFENSDTIKIFEEYLFLSYIFALFAIILIPTMISAYMALECKSLILDAIIPMNVSRPRKTEADYELFLDEQEYFFLYIMQEGLGIMIGFYAILVPAAFCFTLTRHSCAAYKIASCLIQNTAIVRTLQIPVTQQIQFMHRSISFSVYLHRRTLKLMKDFMHAVNLWYFPLVVICILCLSCLLLRLYNAITDTNDLHNTLVCCVLLYTCFMYMFITSFLVQSYSEHSILILKSTYDTLWYVAPVPIQKLFLFMQTSIKAHMLVLGGLFVFSMEGFSTILTTAISYFTVLNTMHS</sequence>